<evidence type="ECO:0000256" key="3">
    <source>
        <dbReference type="ARBA" id="ARBA00022801"/>
    </source>
</evidence>
<evidence type="ECO:0000256" key="1">
    <source>
        <dbReference type="ARBA" id="ARBA00009921"/>
    </source>
</evidence>
<evidence type="ECO:0000256" key="4">
    <source>
        <dbReference type="ARBA" id="ARBA00022839"/>
    </source>
</evidence>
<keyword evidence="3" id="KW-0378">Hydrolase</keyword>
<proteinExistence type="inferred from homology"/>
<dbReference type="KEGG" id="bex:A11Q_1608"/>
<dbReference type="HOGENOM" id="CLU_064761_2_0_7"/>
<protein>
    <submittedName>
        <fullName evidence="6">Oligoribonuclease</fullName>
    </submittedName>
</protein>
<dbReference type="EMBL" id="CP003537">
    <property type="protein sequence ID" value="AGH95824.1"/>
    <property type="molecule type" value="Genomic_DNA"/>
</dbReference>
<dbReference type="eggNOG" id="COG1949">
    <property type="taxonomic scope" value="Bacteria"/>
</dbReference>
<dbReference type="GO" id="GO:0000175">
    <property type="term" value="F:3'-5'-RNA exonuclease activity"/>
    <property type="evidence" value="ECO:0007669"/>
    <property type="project" value="InterPro"/>
</dbReference>
<dbReference type="GO" id="GO:0006259">
    <property type="term" value="P:DNA metabolic process"/>
    <property type="evidence" value="ECO:0007669"/>
    <property type="project" value="UniProtKB-ARBA"/>
</dbReference>
<dbReference type="SUPFAM" id="SSF53098">
    <property type="entry name" value="Ribonuclease H-like"/>
    <property type="match status" value="1"/>
</dbReference>
<dbReference type="PANTHER" id="PTHR11046:SF0">
    <property type="entry name" value="OLIGORIBONUCLEASE, MITOCHONDRIAL"/>
    <property type="match status" value="1"/>
</dbReference>
<dbReference type="AlphaFoldDB" id="M4VRL5"/>
<dbReference type="InterPro" id="IPR036397">
    <property type="entry name" value="RNaseH_sf"/>
</dbReference>
<accession>M4VRL5</accession>
<feature type="domain" description="Exonuclease" evidence="5">
    <location>
        <begin position="8"/>
        <end position="182"/>
    </location>
</feature>
<evidence type="ECO:0000256" key="2">
    <source>
        <dbReference type="ARBA" id="ARBA00022722"/>
    </source>
</evidence>
<dbReference type="Gene3D" id="3.30.420.10">
    <property type="entry name" value="Ribonuclease H-like superfamily/Ribonuclease H"/>
    <property type="match status" value="1"/>
</dbReference>
<reference evidence="6 7" key="1">
    <citation type="journal article" date="2013" name="ISME J.">
        <title>By their genes ye shall know them: genomic signatures of predatory bacteria.</title>
        <authorList>
            <person name="Pasternak Z."/>
            <person name="Pietrokovski S."/>
            <person name="Rotem O."/>
            <person name="Gophna U."/>
            <person name="Lurie-Weinberger M.N."/>
            <person name="Jurkevitch E."/>
        </authorList>
    </citation>
    <scope>NUCLEOTIDE SEQUENCE [LARGE SCALE GENOMIC DNA]</scope>
    <source>
        <strain evidence="6 7">JSS</strain>
    </source>
</reference>
<dbReference type="Proteomes" id="UP000012040">
    <property type="component" value="Chromosome"/>
</dbReference>
<evidence type="ECO:0000259" key="5">
    <source>
        <dbReference type="SMART" id="SM00479"/>
    </source>
</evidence>
<dbReference type="PATRIC" id="fig|1184267.3.peg.1629"/>
<dbReference type="GO" id="GO:0003676">
    <property type="term" value="F:nucleic acid binding"/>
    <property type="evidence" value="ECO:0007669"/>
    <property type="project" value="InterPro"/>
</dbReference>
<dbReference type="Pfam" id="PF00929">
    <property type="entry name" value="RNase_T"/>
    <property type="match status" value="1"/>
</dbReference>
<dbReference type="InterPro" id="IPR022894">
    <property type="entry name" value="Oligoribonuclease"/>
</dbReference>
<dbReference type="CDD" id="cd06135">
    <property type="entry name" value="Orn"/>
    <property type="match status" value="1"/>
</dbReference>
<evidence type="ECO:0000313" key="7">
    <source>
        <dbReference type="Proteomes" id="UP000012040"/>
    </source>
</evidence>
<keyword evidence="2" id="KW-0540">Nuclease</keyword>
<comment type="similarity">
    <text evidence="1">Belongs to the oligoribonuclease family.</text>
</comment>
<dbReference type="NCBIfam" id="NF003765">
    <property type="entry name" value="PRK05359.1"/>
    <property type="match status" value="1"/>
</dbReference>
<dbReference type="InterPro" id="IPR012337">
    <property type="entry name" value="RNaseH-like_sf"/>
</dbReference>
<organism evidence="6 7">
    <name type="scientific">Pseudobdellovibrio exovorus JSS</name>
    <dbReference type="NCBI Taxonomy" id="1184267"/>
    <lineage>
        <taxon>Bacteria</taxon>
        <taxon>Pseudomonadati</taxon>
        <taxon>Bdellovibrionota</taxon>
        <taxon>Bdellovibrionia</taxon>
        <taxon>Bdellovibrionales</taxon>
        <taxon>Pseudobdellovibrionaceae</taxon>
        <taxon>Pseudobdellovibrio</taxon>
    </lineage>
</organism>
<dbReference type="SMART" id="SM00479">
    <property type="entry name" value="EXOIII"/>
    <property type="match status" value="1"/>
</dbReference>
<dbReference type="RefSeq" id="WP_015470314.1">
    <property type="nucleotide sequence ID" value="NC_020813.1"/>
</dbReference>
<keyword evidence="4" id="KW-0269">Exonuclease</keyword>
<dbReference type="STRING" id="1184267.A11Q_1608"/>
<evidence type="ECO:0000313" key="6">
    <source>
        <dbReference type="EMBL" id="AGH95824.1"/>
    </source>
</evidence>
<dbReference type="PANTHER" id="PTHR11046">
    <property type="entry name" value="OLIGORIBONUCLEASE, MITOCHONDRIAL"/>
    <property type="match status" value="1"/>
</dbReference>
<dbReference type="InterPro" id="IPR013520">
    <property type="entry name" value="Ribonucl_H"/>
</dbReference>
<keyword evidence="7" id="KW-1185">Reference proteome</keyword>
<sequence>MAYEKVENLFWLDMEMTGLDVNKEVVIEVACIITDMNFRELACFETVVKQPQSYLDNMDAWNKEHHGKSGLAAKVPNGMQPDMVEAKLIDLIDKHFPYSKSDLKKRPILAGNSIMQDRLFIDKYFKDLSARLHYRMVDVSSFKVVLTNKFEIEYKKRNSHRALDDIRESIGELKFYLDHINKPNNK</sequence>
<dbReference type="OrthoDB" id="9801329at2"/>
<gene>
    <name evidence="6" type="ORF">A11Q_1608</name>
</gene>
<name>M4VRL5_9BACT</name>